<dbReference type="EMBL" id="CP067089">
    <property type="protein sequence ID" value="QQO09580.1"/>
    <property type="molecule type" value="Genomic_DNA"/>
</dbReference>
<dbReference type="Pfam" id="PF12833">
    <property type="entry name" value="HTH_18"/>
    <property type="match status" value="1"/>
</dbReference>
<reference evidence="5" key="1">
    <citation type="submission" date="2021-01" db="EMBL/GenBank/DDBJ databases">
        <title>Description of Breznakiella homolactica.</title>
        <authorList>
            <person name="Song Y."/>
            <person name="Brune A."/>
        </authorList>
    </citation>
    <scope>NUCLEOTIDE SEQUENCE</scope>
    <source>
        <strain evidence="5">RmG30</strain>
    </source>
</reference>
<dbReference type="PROSITE" id="PS00041">
    <property type="entry name" value="HTH_ARAC_FAMILY_1"/>
    <property type="match status" value="1"/>
</dbReference>
<dbReference type="InterPro" id="IPR020449">
    <property type="entry name" value="Tscrpt_reg_AraC-type_HTH"/>
</dbReference>
<sequence>MLNGVNTVTYRRETDSFYRNALMIVDMYRKSTGVGCCVLGPDGHIVGDDKKGLQKVFCNHCRHYYADNQKLLEQDEYPCVKLHQYAIEEAQNFGGVYIYRCNRGFMYWICRLVYRGRFMGAFSSGHVLSVSRIAAIESVQRMSSGTISFEKAEEMLQDIPDVSTDRIQALAKMLLINSKILIKENDGYEALKRSTEHQFKTDRFADIPESEHPSKQDLPAYPWEKEKNLIAALRRGDTSMGKHILNELLDDLFFTNTNNFKAIQFRVIELLVILSRSSIQSGIGRKVLMEENNYFLRWAQEVKTTDALRELLNIAVDHISNRLFSFQGIRHATALRKADRYINEHLSKKITLREVAAASGLSAPYFSAVFKNEMGETLTTYLNRLRVDKAASMLIETDASISQISADCGFEDQSWFSKIFKQYTKTSPGKYRENGGAFPVNTDVYCISR</sequence>
<gene>
    <name evidence="5" type="ORF">JFL75_01280</name>
</gene>
<dbReference type="AlphaFoldDB" id="A0A7T7XNG7"/>
<dbReference type="PANTHER" id="PTHR43280:SF2">
    <property type="entry name" value="HTH-TYPE TRANSCRIPTIONAL REGULATOR EXSA"/>
    <property type="match status" value="1"/>
</dbReference>
<accession>A0A7T7XNG7</accession>
<dbReference type="PRINTS" id="PR00032">
    <property type="entry name" value="HTHARAC"/>
</dbReference>
<dbReference type="SMART" id="SM00342">
    <property type="entry name" value="HTH_ARAC"/>
    <property type="match status" value="1"/>
</dbReference>
<protein>
    <submittedName>
        <fullName evidence="5">Helix-turn-helix domain-containing protein</fullName>
    </submittedName>
</protein>
<dbReference type="InterPro" id="IPR018771">
    <property type="entry name" value="PocR_dom"/>
</dbReference>
<keyword evidence="6" id="KW-1185">Reference proteome</keyword>
<name>A0A7T7XNG7_9SPIR</name>
<keyword evidence="2" id="KW-0238">DNA-binding</keyword>
<dbReference type="SUPFAM" id="SSF46689">
    <property type="entry name" value="Homeodomain-like"/>
    <property type="match status" value="2"/>
</dbReference>
<evidence type="ECO:0000256" key="3">
    <source>
        <dbReference type="ARBA" id="ARBA00023163"/>
    </source>
</evidence>
<dbReference type="InterPro" id="IPR018060">
    <property type="entry name" value="HTH_AraC"/>
</dbReference>
<dbReference type="Pfam" id="PF10114">
    <property type="entry name" value="PocR"/>
    <property type="match status" value="1"/>
</dbReference>
<dbReference type="Proteomes" id="UP000595917">
    <property type="component" value="Chromosome"/>
</dbReference>
<evidence type="ECO:0000256" key="2">
    <source>
        <dbReference type="ARBA" id="ARBA00023125"/>
    </source>
</evidence>
<dbReference type="KEGG" id="bhc:JFL75_01280"/>
<feature type="domain" description="HTH araC/xylS-type" evidence="4">
    <location>
        <begin position="336"/>
        <end position="434"/>
    </location>
</feature>
<dbReference type="Gene3D" id="1.10.10.60">
    <property type="entry name" value="Homeodomain-like"/>
    <property type="match status" value="2"/>
</dbReference>
<dbReference type="RefSeq" id="WP_215626883.1">
    <property type="nucleotide sequence ID" value="NZ_CP067089.2"/>
</dbReference>
<dbReference type="GO" id="GO:0043565">
    <property type="term" value="F:sequence-specific DNA binding"/>
    <property type="evidence" value="ECO:0007669"/>
    <property type="project" value="InterPro"/>
</dbReference>
<keyword evidence="3" id="KW-0804">Transcription</keyword>
<evidence type="ECO:0000313" key="5">
    <source>
        <dbReference type="EMBL" id="QQO09580.1"/>
    </source>
</evidence>
<dbReference type="GO" id="GO:0003700">
    <property type="term" value="F:DNA-binding transcription factor activity"/>
    <property type="evidence" value="ECO:0007669"/>
    <property type="project" value="InterPro"/>
</dbReference>
<proteinExistence type="predicted"/>
<keyword evidence="1" id="KW-0805">Transcription regulation</keyword>
<dbReference type="PANTHER" id="PTHR43280">
    <property type="entry name" value="ARAC-FAMILY TRANSCRIPTIONAL REGULATOR"/>
    <property type="match status" value="1"/>
</dbReference>
<dbReference type="InterPro" id="IPR009057">
    <property type="entry name" value="Homeodomain-like_sf"/>
</dbReference>
<dbReference type="PROSITE" id="PS01124">
    <property type="entry name" value="HTH_ARAC_FAMILY_2"/>
    <property type="match status" value="1"/>
</dbReference>
<organism evidence="5 6">
    <name type="scientific">Breznakiella homolactica</name>
    <dbReference type="NCBI Taxonomy" id="2798577"/>
    <lineage>
        <taxon>Bacteria</taxon>
        <taxon>Pseudomonadati</taxon>
        <taxon>Spirochaetota</taxon>
        <taxon>Spirochaetia</taxon>
        <taxon>Spirochaetales</taxon>
        <taxon>Breznakiellaceae</taxon>
        <taxon>Breznakiella</taxon>
    </lineage>
</organism>
<dbReference type="InterPro" id="IPR018062">
    <property type="entry name" value="HTH_AraC-typ_CS"/>
</dbReference>
<evidence type="ECO:0000259" key="4">
    <source>
        <dbReference type="PROSITE" id="PS01124"/>
    </source>
</evidence>
<evidence type="ECO:0000313" key="6">
    <source>
        <dbReference type="Proteomes" id="UP000595917"/>
    </source>
</evidence>
<evidence type="ECO:0000256" key="1">
    <source>
        <dbReference type="ARBA" id="ARBA00023015"/>
    </source>
</evidence>